<gene>
    <name evidence="7" type="ORF">AOXY_G2436</name>
</gene>
<evidence type="ECO:0000313" key="8">
    <source>
        <dbReference type="Proteomes" id="UP001230051"/>
    </source>
</evidence>
<name>A0AAD8GIM2_ACIOX</name>
<keyword evidence="2" id="KW-0677">Repeat</keyword>
<reference evidence="7" key="1">
    <citation type="submission" date="2022-02" db="EMBL/GenBank/DDBJ databases">
        <title>Atlantic sturgeon de novo genome assembly.</title>
        <authorList>
            <person name="Stock M."/>
            <person name="Klopp C."/>
            <person name="Guiguen Y."/>
            <person name="Cabau C."/>
            <person name="Parinello H."/>
            <person name="Santidrian Yebra-Pimentel E."/>
            <person name="Kuhl H."/>
            <person name="Dirks R.P."/>
            <person name="Guessner J."/>
            <person name="Wuertz S."/>
            <person name="Du K."/>
            <person name="Schartl M."/>
        </authorList>
    </citation>
    <scope>NUCLEOTIDE SEQUENCE</scope>
    <source>
        <strain evidence="7">STURGEONOMICS-FGT-2020</strain>
        <tissue evidence="7">Whole blood</tissue>
    </source>
</reference>
<dbReference type="PROSITE" id="PS50082">
    <property type="entry name" value="WD_REPEATS_2"/>
    <property type="match status" value="1"/>
</dbReference>
<dbReference type="PROSITE" id="PS00678">
    <property type="entry name" value="WD_REPEATS_1"/>
    <property type="match status" value="1"/>
</dbReference>
<evidence type="ECO:0000256" key="3">
    <source>
        <dbReference type="PROSITE-ProRule" id="PRU00221"/>
    </source>
</evidence>
<dbReference type="InterPro" id="IPR019775">
    <property type="entry name" value="WD40_repeat_CS"/>
</dbReference>
<proteinExistence type="predicted"/>
<sequence length="2068" mass="233759">MESGGQGIYSCKTEMEFILRSQTADANRRKGLHVKLFREHTVGAVVRRCLSVHNKKEYNEVQAFPPIAKGLSTNSQTQEGSCSSCNSSQKLQDLFFAPRLCGSQRTVYKLLDLKGAGSKTADCHWNVPYKKVSEEADSQIKAHLKHHLHNRHGKRTEYFGGDRAVLRNKEREPPYTFKTEGFLLKDKRLSALLDEERHINFLENPQTFTSLQTEANKLERQTVQSEETSSEHISSSRRTALSGAEVLSESMIKSQDNHGITSDNSNSNTRAVTTSSNPKELADNEDSERDSLMSDSDKINQMLKGDIQMQYSPKKKRFMIYVCGGYSDTVPERNTLMEKVYPQLYDYCKQRGYDFRLVDPRWGVQDGTSNNHTTATLHLEMLRQCKDSEGPNFFLFTGQKRDIHSLPTSILKEDFEAILNIIESKRLEAAKRKRLHLRAKDEAGLSSQSDASVNNTESISSDLNKDEGSEDASALSNDSSVAHASFSNGDVSSVAQTEKSGLDYEKEIALLQLWYKLDENSIPAIYRLLPISTHNRDFHSKDPLRRQQSKNNWLSASQKLHTILQQNASEAVGEEAACALLRTVLDCEVDQGLQTSGPPEGRCHWFKRTITDIKYNLGSIKASDYIDTHPTQPEINQTLYAAHQKFMDNIHTKLRHTNIYEHNVGWGRDGVNSKVNSSHLYYTERICNDFKRIVISHFNRFLSSGACKDPPDVRRRDVRQNQVKEEILEHIRHCQTLAGHCIGRESVLTDLSEVVKNSQQKLIVLHGGMGCGKSTLMAKAAVLASNWIPGKLKTLVRFVRTTGESRNVRLLLQSLCFQLADIYHGKANLSEDLHALMNEFIALLEFASEDSPLLIILDGLDELSEEHNTNISWLPPTLPQHVYLIVSTSIESSCLKMLEKLTIMSNTVHIKPLSPTEVSQMLRCWLEKDHKRLQDGQWRLIVEACLACPSPLYLQSAYQETKQWASFTSPDEIYLPADLCKLYTSILARLEKEHGEQFVKKAASFITLSRNGITLEELVDLLSQDHSVMQEIQQSHGLTISKFPFVLWARLQHDLGNHLVEQKTDNTYVFNWAHSTLELVCEERYLKTRDAQIALHAEYARYYLGKRTSPDASNANGHGFQPLLWVMEKDSVKNYIFNIRQLHGVTYHLIKSNSISTLVSECLFNYEFLLHKARGLSVIHLEEDIKAAITPEKQLIDLDVLSEALQLSKKVLLQDPCQLASQLVGRLNQIISTDIPVAPGDPKKFSYLHTLLSQCYISSVPVLVPSFTCLLPPGGLLYDLLAGHTDTITAFTVANKDLIAVTASRDRTLKIWDLASGRAVKTVHEVGRNINSLALCMDNTLVAVTEDHCLQVWEVSSGRMIYSENDSLDIPMLTTAMDGQFLVAFYDGSHTMKVFDLAASCKQLHQVDITPDDNPIHKDRSILVSQNSVKDYVLFAYRSGKEAMVFSARKGEVIAKLPANEPVASVQGVDMTREYFLLICRYPYMRLHEIVHIELFSTGSFQYLRSVKGCCNDPISVLSVTRVGTHVVTFCSSADTNTTEIVTWNLETEDHKHIVKSSSVVTGGACIDLRFCLAVCGKENHIRKWNLASKINDQSLSFNSHKVKSIYGTEEIIPMKNYSSYVVCKSLNPGVVRVWNIVKSNYKGKAVRVERGLYENTDVVIVRDMKLYILTDKGMSAFTETPRPIFQTLLIYDLLKKKYIKKQTGLYIIPCQKHEYQILEGGLLLGLSENRDHMVVWSLETGFIQTRIRPVYKDQLLSNMLQTSLGPKDKHYKELLSKMGNIKEAKAHMTPWERRNETKTAKNRRREKEMKREIEKLQQIDNEKHNGIDQYLISGDEQVLVCSYYAHHLNVFSLESQSHIHMLEDRTSMLFLHNAALNYNGNYLAISNYSDKAKTSYVTLWDTLNGKVRKRLKNEPNVCCVAVTDDASRVVFGVMEANKLKVWDPFKKRHKTIFGYEKLNLGVNSKLHITDGGAKAILLAGDISLWDLKGCTVVSVFTPDSKIQCLSLTHDKETILLGMSDNPALITMKLMSKEIVKTSSKGMDLFGEISSSSDEEEDESGKDPALSA</sequence>
<evidence type="ECO:0000259" key="6">
    <source>
        <dbReference type="Pfam" id="PF25469"/>
    </source>
</evidence>
<dbReference type="Pfam" id="PF05729">
    <property type="entry name" value="NACHT"/>
    <property type="match status" value="1"/>
</dbReference>
<dbReference type="InterPro" id="IPR007111">
    <property type="entry name" value="NACHT_NTPase"/>
</dbReference>
<dbReference type="SMART" id="SM00320">
    <property type="entry name" value="WD40"/>
    <property type="match status" value="4"/>
</dbReference>
<keyword evidence="8" id="KW-1185">Reference proteome</keyword>
<dbReference type="PANTHER" id="PTHR19871:SF43">
    <property type="entry name" value="SI:CH211-212K18.6"/>
    <property type="match status" value="1"/>
</dbReference>
<dbReference type="Gene3D" id="2.130.10.10">
    <property type="entry name" value="YVTN repeat-like/Quinoprotein amine dehydrogenase"/>
    <property type="match status" value="3"/>
</dbReference>
<dbReference type="InterPro" id="IPR027417">
    <property type="entry name" value="P-loop_NTPase"/>
</dbReference>
<feature type="compositionally biased region" description="Polar residues" evidence="4">
    <location>
        <begin position="251"/>
        <end position="278"/>
    </location>
</feature>
<evidence type="ECO:0000256" key="2">
    <source>
        <dbReference type="ARBA" id="ARBA00022737"/>
    </source>
</evidence>
<dbReference type="Pfam" id="PF00400">
    <property type="entry name" value="WD40"/>
    <property type="match status" value="1"/>
</dbReference>
<evidence type="ECO:0000313" key="7">
    <source>
        <dbReference type="EMBL" id="KAK1174845.1"/>
    </source>
</evidence>
<dbReference type="InterPro" id="IPR015943">
    <property type="entry name" value="WD40/YVTN_repeat-like_dom_sf"/>
</dbReference>
<evidence type="ECO:0000256" key="1">
    <source>
        <dbReference type="ARBA" id="ARBA00022574"/>
    </source>
</evidence>
<dbReference type="SUPFAM" id="SSF50998">
    <property type="entry name" value="Quinoprotein alcohol dehydrogenase-like"/>
    <property type="match status" value="2"/>
</dbReference>
<dbReference type="EMBL" id="JAGXEW010000002">
    <property type="protein sequence ID" value="KAK1174845.1"/>
    <property type="molecule type" value="Genomic_DNA"/>
</dbReference>
<feature type="compositionally biased region" description="Polar residues" evidence="4">
    <location>
        <begin position="445"/>
        <end position="462"/>
    </location>
</feature>
<dbReference type="InterPro" id="IPR001680">
    <property type="entry name" value="WD40_rpt"/>
</dbReference>
<evidence type="ECO:0008006" key="9">
    <source>
        <dbReference type="Google" id="ProtNLM"/>
    </source>
</evidence>
<dbReference type="Gene3D" id="3.40.50.300">
    <property type="entry name" value="P-loop containing nucleotide triphosphate hydrolases"/>
    <property type="match status" value="1"/>
</dbReference>
<feature type="region of interest" description="Disordered" evidence="4">
    <location>
        <begin position="2046"/>
        <end position="2068"/>
    </location>
</feature>
<feature type="domain" description="NWD1/2-like winged helix-turn-helix" evidence="6">
    <location>
        <begin position="987"/>
        <end position="1089"/>
    </location>
</feature>
<dbReference type="Proteomes" id="UP001230051">
    <property type="component" value="Unassembled WGS sequence"/>
</dbReference>
<dbReference type="InterPro" id="IPR011047">
    <property type="entry name" value="Quinoprotein_ADH-like_sf"/>
</dbReference>
<protein>
    <recommendedName>
        <fullName evidence="9">NACHT domain-containing protein</fullName>
    </recommendedName>
</protein>
<dbReference type="Pfam" id="PF25469">
    <property type="entry name" value="WHD_NWD1"/>
    <property type="match status" value="1"/>
</dbReference>
<dbReference type="PANTHER" id="PTHR19871">
    <property type="entry name" value="BETA TRANSDUCIN-RELATED PROTEIN"/>
    <property type="match status" value="1"/>
</dbReference>
<feature type="region of interest" description="Disordered" evidence="4">
    <location>
        <begin position="444"/>
        <end position="477"/>
    </location>
</feature>
<comment type="caution">
    <text evidence="7">The sequence shown here is derived from an EMBL/GenBank/DDBJ whole genome shotgun (WGS) entry which is preliminary data.</text>
</comment>
<dbReference type="InterPro" id="IPR057588">
    <property type="entry name" value="NWD1/2-like_WH"/>
</dbReference>
<feature type="repeat" description="WD" evidence="3">
    <location>
        <begin position="1281"/>
        <end position="1322"/>
    </location>
</feature>
<feature type="region of interest" description="Disordered" evidence="4">
    <location>
        <begin position="219"/>
        <end position="295"/>
    </location>
</feature>
<feature type="domain" description="NACHT" evidence="5">
    <location>
        <begin position="762"/>
        <end position="928"/>
    </location>
</feature>
<organism evidence="7 8">
    <name type="scientific">Acipenser oxyrinchus oxyrinchus</name>
    <dbReference type="NCBI Taxonomy" id="40147"/>
    <lineage>
        <taxon>Eukaryota</taxon>
        <taxon>Metazoa</taxon>
        <taxon>Chordata</taxon>
        <taxon>Craniata</taxon>
        <taxon>Vertebrata</taxon>
        <taxon>Euteleostomi</taxon>
        <taxon>Actinopterygii</taxon>
        <taxon>Chondrostei</taxon>
        <taxon>Acipenseriformes</taxon>
        <taxon>Acipenseridae</taxon>
        <taxon>Acipenser</taxon>
    </lineage>
</organism>
<keyword evidence="1 3" id="KW-0853">WD repeat</keyword>
<feature type="region of interest" description="Disordered" evidence="4">
    <location>
        <begin position="1788"/>
        <end position="1809"/>
    </location>
</feature>
<dbReference type="InterPro" id="IPR052752">
    <property type="entry name" value="NACHT-WD_repeat"/>
</dbReference>
<evidence type="ECO:0000256" key="4">
    <source>
        <dbReference type="SAM" id="MobiDB-lite"/>
    </source>
</evidence>
<accession>A0AAD8GIM2</accession>
<evidence type="ECO:0000259" key="5">
    <source>
        <dbReference type="Pfam" id="PF05729"/>
    </source>
</evidence>
<dbReference type="PROSITE" id="PS50294">
    <property type="entry name" value="WD_REPEATS_REGION"/>
    <property type="match status" value="1"/>
</dbReference>
<dbReference type="SUPFAM" id="SSF52540">
    <property type="entry name" value="P-loop containing nucleoside triphosphate hydrolases"/>
    <property type="match status" value="1"/>
</dbReference>